<organism evidence="2 3">
    <name type="scientific">Sphingobacterium populi</name>
    <dbReference type="NCBI Taxonomy" id="1812824"/>
    <lineage>
        <taxon>Bacteria</taxon>
        <taxon>Pseudomonadati</taxon>
        <taxon>Bacteroidota</taxon>
        <taxon>Sphingobacteriia</taxon>
        <taxon>Sphingobacteriales</taxon>
        <taxon>Sphingobacteriaceae</taxon>
        <taxon>Sphingobacterium</taxon>
    </lineage>
</organism>
<dbReference type="EMBL" id="JBHUMB010000006">
    <property type="protein sequence ID" value="MFD2743149.1"/>
    <property type="molecule type" value="Genomic_DNA"/>
</dbReference>
<dbReference type="InterPro" id="IPR041657">
    <property type="entry name" value="HTH_17"/>
</dbReference>
<sequence>MNQNISVIEDFKEVTLTIKFPIDEMLNTLCRMFYHKLNESNKEIMEVVNEADETLCRLAVCELLNISETTMTKRLKDGSIPYSRVGRKLVFSKKEVLSAIKKEI</sequence>
<protein>
    <submittedName>
        <fullName evidence="2">Helix-turn-helix domain-containing protein</fullName>
    </submittedName>
</protein>
<proteinExistence type="predicted"/>
<comment type="caution">
    <text evidence="2">The sequence shown here is derived from an EMBL/GenBank/DDBJ whole genome shotgun (WGS) entry which is preliminary data.</text>
</comment>
<gene>
    <name evidence="2" type="ORF">ACFSQ6_07040</name>
</gene>
<dbReference type="Proteomes" id="UP001597418">
    <property type="component" value="Unassembled WGS sequence"/>
</dbReference>
<feature type="domain" description="Helix-turn-helix" evidence="1">
    <location>
        <begin position="60"/>
        <end position="101"/>
    </location>
</feature>
<dbReference type="RefSeq" id="WP_066756453.1">
    <property type="nucleotide sequence ID" value="NZ_JBHUMB010000006.1"/>
</dbReference>
<name>A0ABW5UB39_9SPHI</name>
<accession>A0ABW5UB39</accession>
<keyword evidence="3" id="KW-1185">Reference proteome</keyword>
<evidence type="ECO:0000259" key="1">
    <source>
        <dbReference type="Pfam" id="PF12728"/>
    </source>
</evidence>
<evidence type="ECO:0000313" key="2">
    <source>
        <dbReference type="EMBL" id="MFD2743149.1"/>
    </source>
</evidence>
<reference evidence="3" key="1">
    <citation type="journal article" date="2019" name="Int. J. Syst. Evol. Microbiol.">
        <title>The Global Catalogue of Microorganisms (GCM) 10K type strain sequencing project: providing services to taxonomists for standard genome sequencing and annotation.</title>
        <authorList>
            <consortium name="The Broad Institute Genomics Platform"/>
            <consortium name="The Broad Institute Genome Sequencing Center for Infectious Disease"/>
            <person name="Wu L."/>
            <person name="Ma J."/>
        </authorList>
    </citation>
    <scope>NUCLEOTIDE SEQUENCE [LARGE SCALE GENOMIC DNA]</scope>
    <source>
        <strain evidence="3">KCTC 42247</strain>
    </source>
</reference>
<dbReference type="Pfam" id="PF12728">
    <property type="entry name" value="HTH_17"/>
    <property type="match status" value="1"/>
</dbReference>
<evidence type="ECO:0000313" key="3">
    <source>
        <dbReference type="Proteomes" id="UP001597418"/>
    </source>
</evidence>